<feature type="domain" description="Amine oxidase" evidence="8">
    <location>
        <begin position="15"/>
        <end position="526"/>
    </location>
</feature>
<keyword evidence="5" id="KW-0285">Flavoprotein</keyword>
<dbReference type="InterPro" id="IPR036188">
    <property type="entry name" value="FAD/NAD-bd_sf"/>
</dbReference>
<evidence type="ECO:0000256" key="7">
    <source>
        <dbReference type="ARBA" id="ARBA00023002"/>
    </source>
</evidence>
<dbReference type="Pfam" id="PF01593">
    <property type="entry name" value="Amino_oxidase"/>
    <property type="match status" value="1"/>
</dbReference>
<evidence type="ECO:0000256" key="4">
    <source>
        <dbReference type="ARBA" id="ARBA00022490"/>
    </source>
</evidence>
<evidence type="ECO:0000256" key="2">
    <source>
        <dbReference type="ARBA" id="ARBA00004496"/>
    </source>
</evidence>
<keyword evidence="6" id="KW-0274">FAD</keyword>
<dbReference type="AlphaFoldDB" id="A0A833R206"/>
<comment type="caution">
    <text evidence="9">The sequence shown here is derived from an EMBL/GenBank/DDBJ whole genome shotgun (WGS) entry which is preliminary data.</text>
</comment>
<gene>
    <name evidence="9" type="ORF">FCM35_KLT06960</name>
</gene>
<evidence type="ECO:0000256" key="5">
    <source>
        <dbReference type="ARBA" id="ARBA00022630"/>
    </source>
</evidence>
<dbReference type="PANTHER" id="PTHR10742">
    <property type="entry name" value="FLAVIN MONOAMINE OXIDASE"/>
    <property type="match status" value="1"/>
</dbReference>
<dbReference type="GO" id="GO:0046592">
    <property type="term" value="F:polyamine oxidase activity"/>
    <property type="evidence" value="ECO:0007669"/>
    <property type="project" value="TreeGrafter"/>
</dbReference>
<dbReference type="InterPro" id="IPR002937">
    <property type="entry name" value="Amino_oxidase"/>
</dbReference>
<dbReference type="SUPFAM" id="SSF51905">
    <property type="entry name" value="FAD/NAD(P)-binding domain"/>
    <property type="match status" value="1"/>
</dbReference>
<dbReference type="Proteomes" id="UP000623129">
    <property type="component" value="Unassembled WGS sequence"/>
</dbReference>
<evidence type="ECO:0000256" key="6">
    <source>
        <dbReference type="ARBA" id="ARBA00022827"/>
    </source>
</evidence>
<dbReference type="Gene3D" id="3.50.50.60">
    <property type="entry name" value="FAD/NAD(P)-binding domain"/>
    <property type="match status" value="1"/>
</dbReference>
<evidence type="ECO:0000259" key="8">
    <source>
        <dbReference type="Pfam" id="PF01593"/>
    </source>
</evidence>
<keyword evidence="4" id="KW-0963">Cytoplasm</keyword>
<protein>
    <submittedName>
        <fullName evidence="9">Putative polyamine oxidase 5</fullName>
    </submittedName>
</protein>
<dbReference type="Gene3D" id="3.90.660.10">
    <property type="match status" value="1"/>
</dbReference>
<evidence type="ECO:0000313" key="10">
    <source>
        <dbReference type="Proteomes" id="UP000623129"/>
    </source>
</evidence>
<keyword evidence="7" id="KW-0560">Oxidoreductase</keyword>
<comment type="cofactor">
    <cofactor evidence="1">
        <name>FAD</name>
        <dbReference type="ChEBI" id="CHEBI:57692"/>
    </cofactor>
</comment>
<comment type="subcellular location">
    <subcellularLocation>
        <location evidence="2">Cytoplasm</location>
    </subcellularLocation>
</comment>
<proteinExistence type="inferred from homology"/>
<dbReference type="GO" id="GO:0050660">
    <property type="term" value="F:flavin adenine dinucleotide binding"/>
    <property type="evidence" value="ECO:0007669"/>
    <property type="project" value="UniProtKB-ARBA"/>
</dbReference>
<sequence length="532" mass="58451">MAAKKAKIAIIGAGMAGLTAANRLYTASRDLFDLTVFEAGHRIGGRIMTADFAGDRIEIGATWIHGIGESPVYALATEQNLLEESSCNWERMDGFPSDPLTVAEGGFTVDQDHIAGPIWSLFHSLMDDARTGHATSPDGDPGVGAYLRRRFQQYQATRVASADTGCRDNTWSLENLEEALFAMEECTQRTYSSADDISDLNLSAESEYRDFPGNHITIAKGYSRIVEHLASGLPPGTIHLGQRLRQVEWCSGDGALPDGSPPVRLQFSDETVVHADHVIVTVSLGVLKAENGKESEKGNGIGIYFDPALPDFKREAIGRLGWGVVNKLFMETETETETESRVAFPFLRMAFNQDREDNGSMRYASKIPWWVRKTESICPIYSGSRVLLAWFAGKEATHLESLDDEEIIRGVNATLDAFLPTCGAKYAHSHASCTGTETAVQKPGCRITSVKRSRWATDPLFLGSYSYVSTASSGDDLDLMAEPLPRGKNTVPRLQILFAGEATHRTHYSTTHGAYYSGIREADRLLQFYNVN</sequence>
<dbReference type="PANTHER" id="PTHR10742:SF405">
    <property type="entry name" value="PEROXISOMAL N(1)-ACETYL-SPERMINE_SPERMIDINE OXIDASE"/>
    <property type="match status" value="1"/>
</dbReference>
<dbReference type="EMBL" id="SWLB01000016">
    <property type="protein sequence ID" value="KAF3328354.1"/>
    <property type="molecule type" value="Genomic_DNA"/>
</dbReference>
<evidence type="ECO:0000256" key="1">
    <source>
        <dbReference type="ARBA" id="ARBA00001974"/>
    </source>
</evidence>
<dbReference type="GO" id="GO:0005737">
    <property type="term" value="C:cytoplasm"/>
    <property type="evidence" value="ECO:0007669"/>
    <property type="project" value="UniProtKB-SubCell"/>
</dbReference>
<dbReference type="OrthoDB" id="2019015at2759"/>
<evidence type="ECO:0000256" key="3">
    <source>
        <dbReference type="ARBA" id="ARBA00005995"/>
    </source>
</evidence>
<dbReference type="InterPro" id="IPR050281">
    <property type="entry name" value="Flavin_monoamine_oxidase"/>
</dbReference>
<name>A0A833R206_9POAL</name>
<evidence type="ECO:0000313" key="9">
    <source>
        <dbReference type="EMBL" id="KAF3328354.1"/>
    </source>
</evidence>
<accession>A0A833R206</accession>
<dbReference type="SUPFAM" id="SSF54373">
    <property type="entry name" value="FAD-linked reductases, C-terminal domain"/>
    <property type="match status" value="1"/>
</dbReference>
<organism evidence="9 10">
    <name type="scientific">Carex littledalei</name>
    <dbReference type="NCBI Taxonomy" id="544730"/>
    <lineage>
        <taxon>Eukaryota</taxon>
        <taxon>Viridiplantae</taxon>
        <taxon>Streptophyta</taxon>
        <taxon>Embryophyta</taxon>
        <taxon>Tracheophyta</taxon>
        <taxon>Spermatophyta</taxon>
        <taxon>Magnoliopsida</taxon>
        <taxon>Liliopsida</taxon>
        <taxon>Poales</taxon>
        <taxon>Cyperaceae</taxon>
        <taxon>Cyperoideae</taxon>
        <taxon>Cariceae</taxon>
        <taxon>Carex</taxon>
        <taxon>Carex subgen. Euthyceras</taxon>
    </lineage>
</organism>
<keyword evidence="10" id="KW-1185">Reference proteome</keyword>
<comment type="similarity">
    <text evidence="3">Belongs to the flavin monoamine oxidase family.</text>
</comment>
<reference evidence="9" key="1">
    <citation type="submission" date="2020-01" db="EMBL/GenBank/DDBJ databases">
        <title>Genome sequence of Kobresia littledalei, the first chromosome-level genome in the family Cyperaceae.</title>
        <authorList>
            <person name="Qu G."/>
        </authorList>
    </citation>
    <scope>NUCLEOTIDE SEQUENCE</scope>
    <source>
        <strain evidence="9">C.B.Clarke</strain>
        <tissue evidence="9">Leaf</tissue>
    </source>
</reference>